<proteinExistence type="predicted"/>
<feature type="compositionally biased region" description="Basic and acidic residues" evidence="1">
    <location>
        <begin position="101"/>
        <end position="117"/>
    </location>
</feature>
<feature type="compositionally biased region" description="Low complexity" evidence="1">
    <location>
        <begin position="758"/>
        <end position="775"/>
    </location>
</feature>
<feature type="compositionally biased region" description="Basic and acidic residues" evidence="1">
    <location>
        <begin position="250"/>
        <end position="269"/>
    </location>
</feature>
<accession>A0A6A6J583</accession>
<evidence type="ECO:0000313" key="3">
    <source>
        <dbReference type="Proteomes" id="UP000800097"/>
    </source>
</evidence>
<gene>
    <name evidence="2" type="ORF">EI97DRAFT_437646</name>
</gene>
<feature type="compositionally biased region" description="Polar residues" evidence="1">
    <location>
        <begin position="919"/>
        <end position="928"/>
    </location>
</feature>
<sequence length="1057" mass="112737">MPTSPRKSAPSTFETTWTDSDATAFDPAALPVSKAPRAWDRKPEKVVRGDGKEKKVWRRYATRSSTTTVAPDDEELDSRARAVKRLQKVKPADMELIPAKPDGRKRAFKGTRYDRRKSVLPRKRTLGRDTVGDETEPVSVDEEAVDGVEGATTEDANSGSESLEKDEQEQPSTPQNLQDEDRTKSSFSVTVEERETQLSPGALERGRQDREEQAQAASDSEAKEDVSPTMPVYSPRKATPRSPGETDSGLEGRMKWRPDGLGEEMEMRQSAESLGKADSNTVQTEAEATDIQDAGLESQEAETPFAQVDLVNDAVEPDNSTGVVPKVAEDENMDLPRSVHSLTTTDLIIPGVSEPQLEPSNGVTVPECSENVVDELSGDKNLGMSEISFPVDAFHTRPILQPGDIELTAQSSDEDVTEASIQTEITRNLDELTAPAPEDTATPIASTEQSELPVEAPATADSASEQPSETPPQEDRQVLPTTSTWQDAMELTSETPEDALATTPVSEDSEVQPEIKAATTALSDDITDGLSLTPSIPVIKAPEKKLLSPPPPPQADFTEETTSTVLLDILDEDTAILHNFLSKAAASKANKAAIITRRTSLQNRRDSDAVRQALASPRKILEDKDPNSPSKLDNDATLDLTQTLTLSMNPEMSGSPLAKQGAVPEEVAVEEGGEAESHSSTTSSRRSTRTRKSRIPPPASSLQIPKNIALRRTEGGEPIVLKRTEAQELGLLTRANTRKNKQGAVSVALRLLKLAQTASGNGSGSASPASAGSGSEEMKNSGTGKKNVRWDETLAYYREHSETIAEAESLATPDELAGDGDEGVPKAVVKKKVRVVKDKEKKEGTTQMQTPRGKRVRNLGGVNGTPAKGLLSQADGLAEGKDAASATAEKEKEKLHRSSKATAGTTRKIKRHPVGSLDSADTATTPISQLPEEAADTTSANSTLTTPAPTTQATALPKERKSRLAAPRKVKLPLPSSLPLISSALPPVPPSVPVPVDGKENQQGRSLGIGIGSGTPKKGIKVVMPAPGAEGLASSVPAPGLGVEGGLARRRVGRRVV</sequence>
<protein>
    <submittedName>
        <fullName evidence="2">Uncharacterized protein</fullName>
    </submittedName>
</protein>
<feature type="region of interest" description="Disordered" evidence="1">
    <location>
        <begin position="648"/>
        <end position="701"/>
    </location>
</feature>
<dbReference type="AlphaFoldDB" id="A0A6A6J583"/>
<dbReference type="GeneID" id="54552559"/>
<feature type="compositionally biased region" description="Polar residues" evidence="1">
    <location>
        <begin position="1"/>
        <end position="21"/>
    </location>
</feature>
<feature type="region of interest" description="Disordered" evidence="1">
    <location>
        <begin position="991"/>
        <end position="1017"/>
    </location>
</feature>
<feature type="region of interest" description="Disordered" evidence="1">
    <location>
        <begin position="758"/>
        <end position="787"/>
    </location>
</feature>
<feature type="compositionally biased region" description="Basic and acidic residues" evidence="1">
    <location>
        <begin position="878"/>
        <end position="896"/>
    </location>
</feature>
<name>A0A6A6J583_WESOR</name>
<feature type="compositionally biased region" description="Basic and acidic residues" evidence="1">
    <location>
        <begin position="204"/>
        <end position="213"/>
    </location>
</feature>
<feature type="region of interest" description="Disordered" evidence="1">
    <location>
        <begin position="92"/>
        <end position="288"/>
    </location>
</feature>
<dbReference type="EMBL" id="ML986536">
    <property type="protein sequence ID" value="KAF2271605.1"/>
    <property type="molecule type" value="Genomic_DNA"/>
</dbReference>
<feature type="region of interest" description="Disordered" evidence="1">
    <location>
        <begin position="834"/>
        <end position="970"/>
    </location>
</feature>
<evidence type="ECO:0000313" key="2">
    <source>
        <dbReference type="EMBL" id="KAF2271605.1"/>
    </source>
</evidence>
<evidence type="ECO:0000256" key="1">
    <source>
        <dbReference type="SAM" id="MobiDB-lite"/>
    </source>
</evidence>
<feature type="compositionally biased region" description="Basic residues" evidence="1">
    <location>
        <begin position="960"/>
        <end position="970"/>
    </location>
</feature>
<feature type="region of interest" description="Disordered" evidence="1">
    <location>
        <begin position="314"/>
        <end position="338"/>
    </location>
</feature>
<dbReference type="OrthoDB" id="4207369at2759"/>
<organism evidence="2 3">
    <name type="scientific">Westerdykella ornata</name>
    <dbReference type="NCBI Taxonomy" id="318751"/>
    <lineage>
        <taxon>Eukaryota</taxon>
        <taxon>Fungi</taxon>
        <taxon>Dikarya</taxon>
        <taxon>Ascomycota</taxon>
        <taxon>Pezizomycotina</taxon>
        <taxon>Dothideomycetes</taxon>
        <taxon>Pleosporomycetidae</taxon>
        <taxon>Pleosporales</taxon>
        <taxon>Sporormiaceae</taxon>
        <taxon>Westerdykella</taxon>
    </lineage>
</organism>
<keyword evidence="3" id="KW-1185">Reference proteome</keyword>
<feature type="compositionally biased region" description="Acidic residues" evidence="1">
    <location>
        <begin position="132"/>
        <end position="146"/>
    </location>
</feature>
<feature type="compositionally biased region" description="Basic and acidic residues" evidence="1">
    <location>
        <begin position="835"/>
        <end position="844"/>
    </location>
</feature>
<feature type="compositionally biased region" description="Low complexity" evidence="1">
    <location>
        <begin position="936"/>
        <end position="956"/>
    </location>
</feature>
<feature type="region of interest" description="Disordered" evidence="1">
    <location>
        <begin position="602"/>
        <end position="636"/>
    </location>
</feature>
<feature type="region of interest" description="Disordered" evidence="1">
    <location>
        <begin position="404"/>
        <end position="484"/>
    </location>
</feature>
<feature type="region of interest" description="Disordered" evidence="1">
    <location>
        <begin position="1"/>
        <end position="24"/>
    </location>
</feature>
<dbReference type="RefSeq" id="XP_033649144.1">
    <property type="nucleotide sequence ID" value="XM_033799384.1"/>
</dbReference>
<dbReference type="Proteomes" id="UP000800097">
    <property type="component" value="Unassembled WGS sequence"/>
</dbReference>
<reference evidence="2" key="1">
    <citation type="journal article" date="2020" name="Stud. Mycol.">
        <title>101 Dothideomycetes genomes: a test case for predicting lifestyles and emergence of pathogens.</title>
        <authorList>
            <person name="Haridas S."/>
            <person name="Albert R."/>
            <person name="Binder M."/>
            <person name="Bloem J."/>
            <person name="Labutti K."/>
            <person name="Salamov A."/>
            <person name="Andreopoulos B."/>
            <person name="Baker S."/>
            <person name="Barry K."/>
            <person name="Bills G."/>
            <person name="Bluhm B."/>
            <person name="Cannon C."/>
            <person name="Castanera R."/>
            <person name="Culley D."/>
            <person name="Daum C."/>
            <person name="Ezra D."/>
            <person name="Gonzalez J."/>
            <person name="Henrissat B."/>
            <person name="Kuo A."/>
            <person name="Liang C."/>
            <person name="Lipzen A."/>
            <person name="Lutzoni F."/>
            <person name="Magnuson J."/>
            <person name="Mondo S."/>
            <person name="Nolan M."/>
            <person name="Ohm R."/>
            <person name="Pangilinan J."/>
            <person name="Park H.-J."/>
            <person name="Ramirez L."/>
            <person name="Alfaro M."/>
            <person name="Sun H."/>
            <person name="Tritt A."/>
            <person name="Yoshinaga Y."/>
            <person name="Zwiers L.-H."/>
            <person name="Turgeon B."/>
            <person name="Goodwin S."/>
            <person name="Spatafora J."/>
            <person name="Crous P."/>
            <person name="Grigoriev I."/>
        </authorList>
    </citation>
    <scope>NUCLEOTIDE SEQUENCE</scope>
    <source>
        <strain evidence="2">CBS 379.55</strain>
    </source>
</reference>